<dbReference type="PANTHER" id="PTHR23407">
    <property type="entry name" value="ATPASE INHIBITOR/5-FORMYLTETRAHYDROFOLATE CYCLO-LIGASE"/>
    <property type="match status" value="1"/>
</dbReference>
<dbReference type="Pfam" id="PF01812">
    <property type="entry name" value="5-FTHF_cyc-lig"/>
    <property type="match status" value="1"/>
</dbReference>
<dbReference type="AlphaFoldDB" id="A0A2J7QQ17"/>
<accession>A0A2J7QQ17</accession>
<name>A0A2J7QQ17_9NEOP</name>
<comment type="similarity">
    <text evidence="1">Belongs to the 5-formyltetrahydrofolate cyclo-ligase family.</text>
</comment>
<protein>
    <recommendedName>
        <fullName evidence="5">5-formyltetrahydrofolate cyclo-ligase</fullName>
        <ecNumber evidence="5">6.3.3.2</ecNumber>
    </recommendedName>
</protein>
<dbReference type="InterPro" id="IPR002698">
    <property type="entry name" value="FTHF_cligase"/>
</dbReference>
<dbReference type="GO" id="GO:0035999">
    <property type="term" value="P:tetrahydrofolate interconversion"/>
    <property type="evidence" value="ECO:0007669"/>
    <property type="project" value="TreeGrafter"/>
</dbReference>
<dbReference type="EMBL" id="NEVH01012087">
    <property type="protein sequence ID" value="PNF30677.1"/>
    <property type="molecule type" value="Genomic_DNA"/>
</dbReference>
<evidence type="ECO:0000256" key="1">
    <source>
        <dbReference type="ARBA" id="ARBA00010638"/>
    </source>
</evidence>
<dbReference type="PANTHER" id="PTHR23407:SF1">
    <property type="entry name" value="5-FORMYLTETRAHYDROFOLATE CYCLO-LIGASE"/>
    <property type="match status" value="1"/>
</dbReference>
<dbReference type="InterPro" id="IPR037171">
    <property type="entry name" value="NagB/RpiA_transferase-like"/>
</dbReference>
<keyword evidence="3" id="KW-0067">ATP-binding</keyword>
<keyword evidence="2" id="KW-0547">Nucleotide-binding</keyword>
<reference evidence="6 7" key="1">
    <citation type="submission" date="2017-12" db="EMBL/GenBank/DDBJ databases">
        <title>Hemimetabolous genomes reveal molecular basis of termite eusociality.</title>
        <authorList>
            <person name="Harrison M.C."/>
            <person name="Jongepier E."/>
            <person name="Robertson H.M."/>
            <person name="Arning N."/>
            <person name="Bitard-Feildel T."/>
            <person name="Chao H."/>
            <person name="Childers C.P."/>
            <person name="Dinh H."/>
            <person name="Doddapaneni H."/>
            <person name="Dugan S."/>
            <person name="Gowin J."/>
            <person name="Greiner C."/>
            <person name="Han Y."/>
            <person name="Hu H."/>
            <person name="Hughes D.S.T."/>
            <person name="Huylmans A.-K."/>
            <person name="Kemena C."/>
            <person name="Kremer L.P.M."/>
            <person name="Lee S.L."/>
            <person name="Lopez-Ezquerra A."/>
            <person name="Mallet L."/>
            <person name="Monroy-Kuhn J.M."/>
            <person name="Moser A."/>
            <person name="Murali S.C."/>
            <person name="Muzny D.M."/>
            <person name="Otani S."/>
            <person name="Piulachs M.-D."/>
            <person name="Poelchau M."/>
            <person name="Qu J."/>
            <person name="Schaub F."/>
            <person name="Wada-Katsumata A."/>
            <person name="Worley K.C."/>
            <person name="Xie Q."/>
            <person name="Ylla G."/>
            <person name="Poulsen M."/>
            <person name="Gibbs R.A."/>
            <person name="Schal C."/>
            <person name="Richards S."/>
            <person name="Belles X."/>
            <person name="Korb J."/>
            <person name="Bornberg-Bauer E."/>
        </authorList>
    </citation>
    <scope>NUCLEOTIDE SEQUENCE [LARGE SCALE GENOMIC DNA]</scope>
    <source>
        <tissue evidence="6">Whole body</tissue>
    </source>
</reference>
<dbReference type="Gene3D" id="3.40.50.10420">
    <property type="entry name" value="NagB/RpiA/CoA transferase-like"/>
    <property type="match status" value="1"/>
</dbReference>
<comment type="caution">
    <text evidence="6">The sequence shown here is derived from an EMBL/GenBank/DDBJ whole genome shotgun (WGS) entry which is preliminary data.</text>
</comment>
<dbReference type="InParanoid" id="A0A2J7QQ17"/>
<evidence type="ECO:0000313" key="7">
    <source>
        <dbReference type="Proteomes" id="UP000235965"/>
    </source>
</evidence>
<dbReference type="GO" id="GO:0009396">
    <property type="term" value="P:folic acid-containing compound biosynthetic process"/>
    <property type="evidence" value="ECO:0007669"/>
    <property type="project" value="TreeGrafter"/>
</dbReference>
<comment type="catalytic activity">
    <reaction evidence="4">
        <text>(6S)-5-formyl-5,6,7,8-tetrahydrofolate + ATP = (6R)-5,10-methenyltetrahydrofolate + ADP + phosphate</text>
        <dbReference type="Rhea" id="RHEA:10488"/>
        <dbReference type="ChEBI" id="CHEBI:30616"/>
        <dbReference type="ChEBI" id="CHEBI:43474"/>
        <dbReference type="ChEBI" id="CHEBI:57455"/>
        <dbReference type="ChEBI" id="CHEBI:57457"/>
        <dbReference type="ChEBI" id="CHEBI:456216"/>
        <dbReference type="EC" id="6.3.3.2"/>
    </reaction>
</comment>
<gene>
    <name evidence="6" type="primary">MTHFS</name>
    <name evidence="6" type="ORF">B7P43_G06167</name>
</gene>
<dbReference type="EC" id="6.3.3.2" evidence="5"/>
<dbReference type="InterPro" id="IPR024185">
    <property type="entry name" value="FTHF_cligase-like_sf"/>
</dbReference>
<dbReference type="GO" id="GO:0005739">
    <property type="term" value="C:mitochondrion"/>
    <property type="evidence" value="ECO:0007669"/>
    <property type="project" value="TreeGrafter"/>
</dbReference>
<proteinExistence type="inferred from homology"/>
<evidence type="ECO:0000313" key="6">
    <source>
        <dbReference type="EMBL" id="PNF30677.1"/>
    </source>
</evidence>
<keyword evidence="7" id="KW-1185">Reference proteome</keyword>
<dbReference type="Proteomes" id="UP000235965">
    <property type="component" value="Unassembled WGS sequence"/>
</dbReference>
<dbReference type="OrthoDB" id="2015992at2759"/>
<evidence type="ECO:0000256" key="2">
    <source>
        <dbReference type="ARBA" id="ARBA00022741"/>
    </source>
</evidence>
<evidence type="ECO:0000256" key="4">
    <source>
        <dbReference type="ARBA" id="ARBA00036539"/>
    </source>
</evidence>
<organism evidence="6 7">
    <name type="scientific">Cryptotermes secundus</name>
    <dbReference type="NCBI Taxonomy" id="105785"/>
    <lineage>
        <taxon>Eukaryota</taxon>
        <taxon>Metazoa</taxon>
        <taxon>Ecdysozoa</taxon>
        <taxon>Arthropoda</taxon>
        <taxon>Hexapoda</taxon>
        <taxon>Insecta</taxon>
        <taxon>Pterygota</taxon>
        <taxon>Neoptera</taxon>
        <taxon>Polyneoptera</taxon>
        <taxon>Dictyoptera</taxon>
        <taxon>Blattodea</taxon>
        <taxon>Blattoidea</taxon>
        <taxon>Termitoidae</taxon>
        <taxon>Kalotermitidae</taxon>
        <taxon>Cryptotermitinae</taxon>
        <taxon>Cryptotermes</taxon>
    </lineage>
</organism>
<evidence type="ECO:0000256" key="5">
    <source>
        <dbReference type="ARBA" id="ARBA00038966"/>
    </source>
</evidence>
<dbReference type="GO" id="GO:0030272">
    <property type="term" value="F:5-formyltetrahydrofolate cyclo-ligase activity"/>
    <property type="evidence" value="ECO:0007669"/>
    <property type="project" value="UniProtKB-EC"/>
</dbReference>
<dbReference type="GO" id="GO:0005524">
    <property type="term" value="F:ATP binding"/>
    <property type="evidence" value="ECO:0007669"/>
    <property type="project" value="UniProtKB-KW"/>
</dbReference>
<dbReference type="FunCoup" id="A0A2J7QQ17">
    <property type="interactions" value="450"/>
</dbReference>
<dbReference type="SUPFAM" id="SSF100950">
    <property type="entry name" value="NagB/RpiA/CoA transferase-like"/>
    <property type="match status" value="1"/>
</dbReference>
<dbReference type="STRING" id="105785.A0A2J7QQ17"/>
<evidence type="ECO:0000256" key="3">
    <source>
        <dbReference type="ARBA" id="ARBA00022840"/>
    </source>
</evidence>
<keyword evidence="6" id="KW-0436">Ligase</keyword>
<sequence>MEMVRLYSLQDLENLPRTKWNIKQPPESEERENALETGGLDLVLVPGLAFTVNGRRLGRGKGYYDTFLNRCRATQATPPFTVGLAFSQQIVADIPTDKNDACIDLVLYRM</sequence>